<dbReference type="Proteomes" id="UP001156484">
    <property type="component" value="Chromosome"/>
</dbReference>
<evidence type="ECO:0000313" key="1">
    <source>
        <dbReference type="EMBL" id="UYP17766.1"/>
    </source>
</evidence>
<keyword evidence="2" id="KW-1185">Reference proteome</keyword>
<name>A0ACD4DCJ8_9NOCA</name>
<proteinExistence type="predicted"/>
<gene>
    <name evidence="1" type="ORF">OED52_13905</name>
</gene>
<reference evidence="1" key="1">
    <citation type="submission" date="2022-10" db="EMBL/GenBank/DDBJ databases">
        <title>Rhodococcus ferula Z13 complete genome.</title>
        <authorList>
            <person name="Long X."/>
            <person name="Zang M."/>
        </authorList>
    </citation>
    <scope>NUCLEOTIDE SEQUENCE</scope>
    <source>
        <strain evidence="1">Z13</strain>
    </source>
</reference>
<evidence type="ECO:0000313" key="2">
    <source>
        <dbReference type="Proteomes" id="UP001156484"/>
    </source>
</evidence>
<accession>A0ACD4DCJ8</accession>
<sequence>MPKTRKWHPWRHLRDTYPHISVSFVDLRPLGLLGRITHHGIEIDRSSRQRERRTTLTHELCHLERGPVPRHPHFARREERTVESLTARRLIPLDALIDALAWCGGRVTDETADELWVDLDTLRTRIDTLTPRERRYVQSELDRRLRS</sequence>
<organism evidence="1 2">
    <name type="scientific">Rhodococcus sacchari</name>
    <dbReference type="NCBI Taxonomy" id="2962047"/>
    <lineage>
        <taxon>Bacteria</taxon>
        <taxon>Bacillati</taxon>
        <taxon>Actinomycetota</taxon>
        <taxon>Actinomycetes</taxon>
        <taxon>Mycobacteriales</taxon>
        <taxon>Nocardiaceae</taxon>
        <taxon>Rhodococcus</taxon>
    </lineage>
</organism>
<dbReference type="EMBL" id="CP107551">
    <property type="protein sequence ID" value="UYP17766.1"/>
    <property type="molecule type" value="Genomic_DNA"/>
</dbReference>
<protein>
    <submittedName>
        <fullName evidence="1">Uncharacterized protein</fullName>
    </submittedName>
</protein>